<reference evidence="21 22" key="1">
    <citation type="submission" date="2016-10" db="EMBL/GenBank/DDBJ databases">
        <authorList>
            <person name="de Groot N.N."/>
        </authorList>
    </citation>
    <scope>NUCLEOTIDE SEQUENCE [LARGE SCALE GENOMIC DNA]</scope>
    <source>
        <strain evidence="21 22">LMG 25475</strain>
    </source>
</reference>
<comment type="similarity">
    <text evidence="2">Belongs to the CpsD/CapB family.</text>
</comment>
<protein>
    <recommendedName>
        <fullName evidence="4">non-specific protein-tyrosine kinase</fullName>
        <ecNumber evidence="4">2.7.10.2</ecNumber>
    </recommendedName>
</protein>
<evidence type="ECO:0000256" key="5">
    <source>
        <dbReference type="ARBA" id="ARBA00022475"/>
    </source>
</evidence>
<dbReference type="RefSeq" id="WP_092364633.1">
    <property type="nucleotide sequence ID" value="NZ_FNBM01000001.1"/>
</dbReference>
<dbReference type="FunFam" id="3.40.50.300:FF:000527">
    <property type="entry name" value="Tyrosine-protein kinase etk"/>
    <property type="match status" value="1"/>
</dbReference>
<dbReference type="InterPro" id="IPR032807">
    <property type="entry name" value="GNVR"/>
</dbReference>
<keyword evidence="8 17" id="KW-0812">Transmembrane</keyword>
<name>A0A1G7HKV3_9GAMM</name>
<feature type="domain" description="AAA" evidence="19">
    <location>
        <begin position="548"/>
        <end position="705"/>
    </location>
</feature>
<keyword evidence="7" id="KW-0808">Transferase</keyword>
<dbReference type="CDD" id="cd05387">
    <property type="entry name" value="BY-kinase"/>
    <property type="match status" value="1"/>
</dbReference>
<dbReference type="InterPro" id="IPR005702">
    <property type="entry name" value="Wzc-like_C"/>
</dbReference>
<keyword evidence="14" id="KW-0829">Tyrosine-protein kinase</keyword>
<evidence type="ECO:0000256" key="7">
    <source>
        <dbReference type="ARBA" id="ARBA00022679"/>
    </source>
</evidence>
<dbReference type="STRING" id="640205.SAMN05216381_0697"/>
<evidence type="ECO:0000256" key="4">
    <source>
        <dbReference type="ARBA" id="ARBA00011903"/>
    </source>
</evidence>
<dbReference type="OrthoDB" id="9775724at2"/>
<dbReference type="EC" id="2.7.10.2" evidence="4"/>
<dbReference type="GO" id="GO:0005886">
    <property type="term" value="C:plasma membrane"/>
    <property type="evidence" value="ECO:0007669"/>
    <property type="project" value="UniProtKB-SubCell"/>
</dbReference>
<evidence type="ECO:0000259" key="20">
    <source>
        <dbReference type="Pfam" id="PF13807"/>
    </source>
</evidence>
<feature type="transmembrane region" description="Helical" evidence="17">
    <location>
        <begin position="37"/>
        <end position="55"/>
    </location>
</feature>
<dbReference type="Gene3D" id="3.40.50.300">
    <property type="entry name" value="P-loop containing nucleotide triphosphate hydrolases"/>
    <property type="match status" value="1"/>
</dbReference>
<evidence type="ECO:0000256" key="14">
    <source>
        <dbReference type="ARBA" id="ARBA00023137"/>
    </source>
</evidence>
<evidence type="ECO:0000256" key="16">
    <source>
        <dbReference type="SAM" id="Coils"/>
    </source>
</evidence>
<evidence type="ECO:0000313" key="21">
    <source>
        <dbReference type="EMBL" id="SDF01090.1"/>
    </source>
</evidence>
<sequence>MNSPARTIRQWQPSPSEADSDYIDLRRIWNAIWMRKWAIALFVVVVTLLTAFAVSRMTPVYKAVSTVMIETKGTQLVSFQQVYDTTGAVNEYLQTQLGLIKSRVVAEKVVRELSLTEHPDFDPRQQPQPLINISGFVRSLQGMLSVTGLVDAPEPATPMTEAELLDIVTKMVMDRTSIWVEGKSQLVSISVELPDRLTAAEIANSLASNYIDSQLEAQMEMSLSATTWMNTRLTELRSSLQEAENRLQAYREAEGLVDVNGVATISNNELSLTGDRMIDARRQRAEAESQYRQVQSMGSGDWRRLSSVPAVLGNPLIQQFKAEEARARAKVEELSRRYGDRHPAMAAAKSDLSAASASLRAQVEQVVASIERNYQLAVANENSLNASFNKNKEQIQDISRKEFKVRELTRDVESNRSLYDTFMTRLRETAATQDVNSSNARIIDKAIAPMQASAPNKKLLIVLAAGLALVFALALAVIRDILNNTFKSVDDVENKLNLPVLGIVPLIANNSKYTAAHLFEHGEDARFCESIRTIRTSLMLADTSRSQKVLVVTSSSPGEGKSTLVANMAFALSQLQRVLLIDADLRRPTLAKSFDFPVGTPGLANLITGSAKVEDCIHNMGNNLDMLPAGAVPPNPLELLASPRFAKFLEMIKERYDHVIIDSPPSQAVSDASLLSTFADSVIYVVKSEATSIPLAQRGVGHLLQSGASIMGVVLNQVDVEKAARSGDYSGYYDHYGYSDRKA</sequence>
<dbReference type="InterPro" id="IPR025669">
    <property type="entry name" value="AAA_dom"/>
</dbReference>
<keyword evidence="13 17" id="KW-0472">Membrane</keyword>
<evidence type="ECO:0000256" key="8">
    <source>
        <dbReference type="ARBA" id="ARBA00022692"/>
    </source>
</evidence>
<dbReference type="Pfam" id="PF13807">
    <property type="entry name" value="GNVR"/>
    <property type="match status" value="1"/>
</dbReference>
<proteinExistence type="inferred from homology"/>
<dbReference type="InterPro" id="IPR050445">
    <property type="entry name" value="Bact_polysacc_biosynth/exp"/>
</dbReference>
<dbReference type="Proteomes" id="UP000243378">
    <property type="component" value="Unassembled WGS sequence"/>
</dbReference>
<dbReference type="PANTHER" id="PTHR32309">
    <property type="entry name" value="TYROSINE-PROTEIN KINASE"/>
    <property type="match status" value="1"/>
</dbReference>
<keyword evidence="12 17" id="KW-1133">Transmembrane helix</keyword>
<comment type="subcellular location">
    <subcellularLocation>
        <location evidence="1">Cell inner membrane</location>
        <topology evidence="1">Multi-pass membrane protein</topology>
    </subcellularLocation>
</comment>
<evidence type="ECO:0000313" key="22">
    <source>
        <dbReference type="Proteomes" id="UP000243378"/>
    </source>
</evidence>
<dbReference type="EMBL" id="FNBM01000001">
    <property type="protein sequence ID" value="SDF01090.1"/>
    <property type="molecule type" value="Genomic_DNA"/>
</dbReference>
<dbReference type="InterPro" id="IPR003856">
    <property type="entry name" value="LPS_length_determ_N"/>
</dbReference>
<dbReference type="Pfam" id="PF02706">
    <property type="entry name" value="Wzz"/>
    <property type="match status" value="1"/>
</dbReference>
<dbReference type="PANTHER" id="PTHR32309:SF13">
    <property type="entry name" value="FERRIC ENTEROBACTIN TRANSPORT PROTEIN FEPE"/>
    <property type="match status" value="1"/>
</dbReference>
<evidence type="ECO:0000256" key="15">
    <source>
        <dbReference type="ARBA" id="ARBA00051245"/>
    </source>
</evidence>
<keyword evidence="11" id="KW-0067">ATP-binding</keyword>
<evidence type="ECO:0000256" key="3">
    <source>
        <dbReference type="ARBA" id="ARBA00008883"/>
    </source>
</evidence>
<dbReference type="InterPro" id="IPR027417">
    <property type="entry name" value="P-loop_NTPase"/>
</dbReference>
<evidence type="ECO:0000256" key="12">
    <source>
        <dbReference type="ARBA" id="ARBA00022989"/>
    </source>
</evidence>
<dbReference type="Pfam" id="PF13614">
    <property type="entry name" value="AAA_31"/>
    <property type="match status" value="1"/>
</dbReference>
<evidence type="ECO:0000256" key="6">
    <source>
        <dbReference type="ARBA" id="ARBA00022519"/>
    </source>
</evidence>
<dbReference type="NCBIfam" id="TIGR01007">
    <property type="entry name" value="eps_fam"/>
    <property type="match status" value="1"/>
</dbReference>
<evidence type="ECO:0000256" key="13">
    <source>
        <dbReference type="ARBA" id="ARBA00023136"/>
    </source>
</evidence>
<feature type="domain" description="Tyrosine-protein kinase G-rich" evidence="20">
    <location>
        <begin position="407"/>
        <end position="480"/>
    </location>
</feature>
<comment type="similarity">
    <text evidence="3">Belongs to the etk/wzc family.</text>
</comment>
<dbReference type="SUPFAM" id="SSF52540">
    <property type="entry name" value="P-loop containing nucleoside triphosphate hydrolases"/>
    <property type="match status" value="1"/>
</dbReference>
<dbReference type="GO" id="GO:0005524">
    <property type="term" value="F:ATP binding"/>
    <property type="evidence" value="ECO:0007669"/>
    <property type="project" value="UniProtKB-KW"/>
</dbReference>
<keyword evidence="6" id="KW-0997">Cell inner membrane</keyword>
<evidence type="ECO:0000256" key="1">
    <source>
        <dbReference type="ARBA" id="ARBA00004429"/>
    </source>
</evidence>
<evidence type="ECO:0000256" key="10">
    <source>
        <dbReference type="ARBA" id="ARBA00022777"/>
    </source>
</evidence>
<keyword evidence="16" id="KW-0175">Coiled coil</keyword>
<gene>
    <name evidence="21" type="ORF">SAMN05216381_0697</name>
</gene>
<comment type="catalytic activity">
    <reaction evidence="15">
        <text>L-tyrosyl-[protein] + ATP = O-phospho-L-tyrosyl-[protein] + ADP + H(+)</text>
        <dbReference type="Rhea" id="RHEA:10596"/>
        <dbReference type="Rhea" id="RHEA-COMP:10136"/>
        <dbReference type="Rhea" id="RHEA-COMP:20101"/>
        <dbReference type="ChEBI" id="CHEBI:15378"/>
        <dbReference type="ChEBI" id="CHEBI:30616"/>
        <dbReference type="ChEBI" id="CHEBI:46858"/>
        <dbReference type="ChEBI" id="CHEBI:61978"/>
        <dbReference type="ChEBI" id="CHEBI:456216"/>
        <dbReference type="EC" id="2.7.10.2"/>
    </reaction>
</comment>
<dbReference type="GO" id="GO:0004715">
    <property type="term" value="F:non-membrane spanning protein tyrosine kinase activity"/>
    <property type="evidence" value="ECO:0007669"/>
    <property type="project" value="UniProtKB-EC"/>
</dbReference>
<feature type="transmembrane region" description="Helical" evidence="17">
    <location>
        <begin position="459"/>
        <end position="478"/>
    </location>
</feature>
<feature type="coiled-coil region" evidence="16">
    <location>
        <begin position="277"/>
        <end position="337"/>
    </location>
</feature>
<organism evidence="21 22">
    <name type="scientific">Phytopseudomonas seleniipraecipitans</name>
    <dbReference type="NCBI Taxonomy" id="640205"/>
    <lineage>
        <taxon>Bacteria</taxon>
        <taxon>Pseudomonadati</taxon>
        <taxon>Pseudomonadota</taxon>
        <taxon>Gammaproteobacteria</taxon>
        <taxon>Pseudomonadales</taxon>
        <taxon>Pseudomonadaceae</taxon>
        <taxon>Phytopseudomonas</taxon>
    </lineage>
</organism>
<evidence type="ECO:0000259" key="18">
    <source>
        <dbReference type="Pfam" id="PF02706"/>
    </source>
</evidence>
<dbReference type="AlphaFoldDB" id="A0A1G7HKV3"/>
<keyword evidence="10" id="KW-0418">Kinase</keyword>
<dbReference type="GO" id="GO:0042802">
    <property type="term" value="F:identical protein binding"/>
    <property type="evidence" value="ECO:0007669"/>
    <property type="project" value="UniProtKB-ARBA"/>
</dbReference>
<keyword evidence="9" id="KW-0547">Nucleotide-binding</keyword>
<feature type="domain" description="Polysaccharide chain length determinant N-terminal" evidence="18">
    <location>
        <begin position="22"/>
        <end position="113"/>
    </location>
</feature>
<evidence type="ECO:0000256" key="11">
    <source>
        <dbReference type="ARBA" id="ARBA00022840"/>
    </source>
</evidence>
<evidence type="ECO:0000256" key="2">
    <source>
        <dbReference type="ARBA" id="ARBA00007316"/>
    </source>
</evidence>
<keyword evidence="5" id="KW-1003">Cell membrane</keyword>
<evidence type="ECO:0000256" key="17">
    <source>
        <dbReference type="SAM" id="Phobius"/>
    </source>
</evidence>
<evidence type="ECO:0000259" key="19">
    <source>
        <dbReference type="Pfam" id="PF13614"/>
    </source>
</evidence>
<accession>A0A1G7HKV3</accession>
<evidence type="ECO:0000256" key="9">
    <source>
        <dbReference type="ARBA" id="ARBA00022741"/>
    </source>
</evidence>